<gene>
    <name evidence="2" type="ORF">HKX39_02210</name>
</gene>
<dbReference type="InterPro" id="IPR029044">
    <property type="entry name" value="Nucleotide-diphossugar_trans"/>
</dbReference>
<proteinExistence type="predicted"/>
<keyword evidence="2" id="KW-0808">Transferase</keyword>
<evidence type="ECO:0000259" key="1">
    <source>
        <dbReference type="Pfam" id="PF00535"/>
    </source>
</evidence>
<organism evidence="2 3">
    <name type="scientific">Pelistega suis</name>
    <dbReference type="NCBI Taxonomy" id="1631957"/>
    <lineage>
        <taxon>Bacteria</taxon>
        <taxon>Pseudomonadati</taxon>
        <taxon>Pseudomonadota</taxon>
        <taxon>Betaproteobacteria</taxon>
        <taxon>Burkholderiales</taxon>
        <taxon>Alcaligenaceae</taxon>
        <taxon>Pelistega</taxon>
    </lineage>
</organism>
<dbReference type="GO" id="GO:0016740">
    <property type="term" value="F:transferase activity"/>
    <property type="evidence" value="ECO:0007669"/>
    <property type="project" value="UniProtKB-KW"/>
</dbReference>
<dbReference type="PANTHER" id="PTHR43685">
    <property type="entry name" value="GLYCOSYLTRANSFERASE"/>
    <property type="match status" value="1"/>
</dbReference>
<name>A0A849P4P4_9BURK</name>
<keyword evidence="3" id="KW-1185">Reference proteome</keyword>
<dbReference type="Gene3D" id="3.90.550.10">
    <property type="entry name" value="Spore Coat Polysaccharide Biosynthesis Protein SpsA, Chain A"/>
    <property type="match status" value="1"/>
</dbReference>
<dbReference type="Proteomes" id="UP000537862">
    <property type="component" value="Unassembled WGS sequence"/>
</dbReference>
<dbReference type="PANTHER" id="PTHR43685:SF11">
    <property type="entry name" value="GLYCOSYLTRANSFERASE TAGX-RELATED"/>
    <property type="match status" value="1"/>
</dbReference>
<protein>
    <submittedName>
        <fullName evidence="2">Glycosyltransferase family 2 protein</fullName>
    </submittedName>
</protein>
<feature type="domain" description="Glycosyltransferase 2-like" evidence="1">
    <location>
        <begin position="7"/>
        <end position="112"/>
    </location>
</feature>
<dbReference type="Pfam" id="PF00535">
    <property type="entry name" value="Glycos_transf_2"/>
    <property type="match status" value="1"/>
</dbReference>
<dbReference type="InterPro" id="IPR050834">
    <property type="entry name" value="Glycosyltransf_2"/>
</dbReference>
<comment type="caution">
    <text evidence="2">The sequence shown here is derived from an EMBL/GenBank/DDBJ whole genome shotgun (WGS) entry which is preliminary data.</text>
</comment>
<reference evidence="2 3" key="1">
    <citation type="submission" date="2020-05" db="EMBL/GenBank/DDBJ databases">
        <authorList>
            <person name="Niu N."/>
        </authorList>
    </citation>
    <scope>NUCLEOTIDE SEQUENCE [LARGE SCALE GENOMIC DNA]</scope>
    <source>
        <strain evidence="2 3">3340-03</strain>
    </source>
</reference>
<dbReference type="AlphaFoldDB" id="A0A849P4P4"/>
<evidence type="ECO:0000313" key="2">
    <source>
        <dbReference type="EMBL" id="NOL50993.1"/>
    </source>
</evidence>
<dbReference type="SUPFAM" id="SSF53448">
    <property type="entry name" value="Nucleotide-diphospho-sugar transferases"/>
    <property type="match status" value="1"/>
</dbReference>
<accession>A0A849P4P4</accession>
<dbReference type="EMBL" id="JABGBN010000001">
    <property type="protein sequence ID" value="NOL50993.1"/>
    <property type="molecule type" value="Genomic_DNA"/>
</dbReference>
<dbReference type="RefSeq" id="WP_171679668.1">
    <property type="nucleotide sequence ID" value="NZ_JABGBN010000001.1"/>
</dbReference>
<evidence type="ECO:0000313" key="3">
    <source>
        <dbReference type="Proteomes" id="UP000537862"/>
    </source>
</evidence>
<sequence length="299" mass="34518">MSTLPITVMTPTYNRAHTLPRVYESLLAQHFRDFEWLIVDDGSTDDTRALVEGWQAEAKLTIRYLWQTNQHKKAAFNHGVREAQGELLVALDSDDTILPDALAHMWTTWQQLDNRERFIGITGLCAKPNGEIVGDPYPQDVMDLSAIDMYFKYKVRGEKFGCLNTAVLKQFPFPENIPGFVPESLVWRKIARAGYNTLFINHVYRTYYDSDDSLSHEGHTQGNKHALGLLWLAKDMVNDCMPWFKYQPKEFIKAAIRYNRFKRVLAKQGQCVPEWGQLTDWKAKLLVALTAPIARVMYR</sequence>
<dbReference type="CDD" id="cd00761">
    <property type="entry name" value="Glyco_tranf_GTA_type"/>
    <property type="match status" value="1"/>
</dbReference>
<dbReference type="InterPro" id="IPR001173">
    <property type="entry name" value="Glyco_trans_2-like"/>
</dbReference>